<evidence type="ECO:0000256" key="2">
    <source>
        <dbReference type="SAM" id="SignalP"/>
    </source>
</evidence>
<dbReference type="EMBL" id="JBBBZM010000041">
    <property type="protein sequence ID" value="KAL0636935.1"/>
    <property type="molecule type" value="Genomic_DNA"/>
</dbReference>
<dbReference type="PANTHER" id="PTHR36182">
    <property type="entry name" value="PROTEIN, PUTATIVE (AFU_ORTHOLOGUE AFUA_6G10930)-RELATED"/>
    <property type="match status" value="1"/>
</dbReference>
<feature type="signal peptide" evidence="2">
    <location>
        <begin position="1"/>
        <end position="18"/>
    </location>
</feature>
<dbReference type="PANTHER" id="PTHR36182:SF1">
    <property type="entry name" value="PROTEIN, PUTATIVE (AFU_ORTHOLOGUE AFUA_6G10930)-RELATED"/>
    <property type="match status" value="1"/>
</dbReference>
<sequence length="392" mass="40742">MRLLTFTFLSLLTALVSGHARIKTPKPLNAPAEDPTGNAYNAPLSATGSDFPCKNLHTQSGIDKTPTESWIAGSVALFEILGHVTAGEGALAAHSGGSCQASISFDNGRSFRVLHTYHGGCPRDVPYNSNLAGPNQTFTFSVPPQAKSGPALFSWTWIAVSGNRDEFYMDCAAVEITGSGTSTLDDYPNMYVGEMNIPGQIATGECRSTAGTALVYPDPGPADRVTVSEVAGIPFKAPTKGNCFAPGGKAPVSSVVASGTAAVPSSSSSYAAPVASTPSSYVAPVPSTPSSYVAPVLSTPSSYVAPVPSSYIAPTTTITTRTTTTVPAYIASPSAPVADPNTQHTGYTHPHHRITTTTTCLSDDAAPTDTTDTYNAPAAQHGGWKKRRHRNF</sequence>
<proteinExistence type="predicted"/>
<dbReference type="Gene3D" id="2.70.50.70">
    <property type="match status" value="1"/>
</dbReference>
<protein>
    <recommendedName>
        <fullName evidence="5">Lytic polysaccharide monooxygenase</fullName>
    </recommendedName>
</protein>
<feature type="compositionally biased region" description="Basic residues" evidence="1">
    <location>
        <begin position="383"/>
        <end position="392"/>
    </location>
</feature>
<name>A0ABR3GLZ0_9PEZI</name>
<feature type="region of interest" description="Disordered" evidence="1">
    <location>
        <begin position="358"/>
        <end position="392"/>
    </location>
</feature>
<feature type="compositionally biased region" description="Low complexity" evidence="1">
    <location>
        <begin position="358"/>
        <end position="379"/>
    </location>
</feature>
<keyword evidence="4" id="KW-1185">Reference proteome</keyword>
<reference evidence="3 4" key="1">
    <citation type="submission" date="2024-02" db="EMBL/GenBank/DDBJ databases">
        <title>Discinaceae phylogenomics.</title>
        <authorList>
            <person name="Dirks A.C."/>
            <person name="James T.Y."/>
        </authorList>
    </citation>
    <scope>NUCLEOTIDE SEQUENCE [LARGE SCALE GENOMIC DNA]</scope>
    <source>
        <strain evidence="3 4">ACD0624</strain>
    </source>
</reference>
<comment type="caution">
    <text evidence="3">The sequence shown here is derived from an EMBL/GenBank/DDBJ whole genome shotgun (WGS) entry which is preliminary data.</text>
</comment>
<evidence type="ECO:0008006" key="5">
    <source>
        <dbReference type="Google" id="ProtNLM"/>
    </source>
</evidence>
<evidence type="ECO:0000313" key="3">
    <source>
        <dbReference type="EMBL" id="KAL0636935.1"/>
    </source>
</evidence>
<evidence type="ECO:0000313" key="4">
    <source>
        <dbReference type="Proteomes" id="UP001447188"/>
    </source>
</evidence>
<feature type="chain" id="PRO_5046581416" description="Lytic polysaccharide monooxygenase" evidence="2">
    <location>
        <begin position="19"/>
        <end position="392"/>
    </location>
</feature>
<gene>
    <name evidence="3" type="ORF">Q9L58_004037</name>
</gene>
<dbReference type="Proteomes" id="UP001447188">
    <property type="component" value="Unassembled WGS sequence"/>
</dbReference>
<keyword evidence="2" id="KW-0732">Signal</keyword>
<accession>A0ABR3GLZ0</accession>
<evidence type="ECO:0000256" key="1">
    <source>
        <dbReference type="SAM" id="MobiDB-lite"/>
    </source>
</evidence>
<organism evidence="3 4">
    <name type="scientific">Discina gigas</name>
    <dbReference type="NCBI Taxonomy" id="1032678"/>
    <lineage>
        <taxon>Eukaryota</taxon>
        <taxon>Fungi</taxon>
        <taxon>Dikarya</taxon>
        <taxon>Ascomycota</taxon>
        <taxon>Pezizomycotina</taxon>
        <taxon>Pezizomycetes</taxon>
        <taxon>Pezizales</taxon>
        <taxon>Discinaceae</taxon>
        <taxon>Discina</taxon>
    </lineage>
</organism>